<keyword evidence="1" id="KW-1133">Transmembrane helix</keyword>
<keyword evidence="1" id="KW-0472">Membrane</keyword>
<dbReference type="EMBL" id="JFHD01000045">
    <property type="protein sequence ID" value="KDR25605.1"/>
    <property type="molecule type" value="Genomic_DNA"/>
</dbReference>
<evidence type="ECO:0000313" key="3">
    <source>
        <dbReference type="Proteomes" id="UP000027451"/>
    </source>
</evidence>
<gene>
    <name evidence="2" type="ORF">BG60_27680</name>
</gene>
<dbReference type="RefSeq" id="WP_033536783.1">
    <property type="nucleotide sequence ID" value="NZ_JFHD01000045.1"/>
</dbReference>
<accession>A0A656QEM8</accession>
<keyword evidence="3" id="KW-1185">Reference proteome</keyword>
<feature type="transmembrane region" description="Helical" evidence="1">
    <location>
        <begin position="129"/>
        <end position="153"/>
    </location>
</feature>
<proteinExistence type="predicted"/>
<dbReference type="Proteomes" id="UP000027451">
    <property type="component" value="Unassembled WGS sequence"/>
</dbReference>
<evidence type="ECO:0000313" key="2">
    <source>
        <dbReference type="EMBL" id="KDR25605.1"/>
    </source>
</evidence>
<organism evidence="2 3">
    <name type="scientific">Caballeronia zhejiangensis</name>
    <dbReference type="NCBI Taxonomy" id="871203"/>
    <lineage>
        <taxon>Bacteria</taxon>
        <taxon>Pseudomonadati</taxon>
        <taxon>Pseudomonadota</taxon>
        <taxon>Betaproteobacteria</taxon>
        <taxon>Burkholderiales</taxon>
        <taxon>Burkholderiaceae</taxon>
        <taxon>Caballeronia</taxon>
    </lineage>
</organism>
<name>A0A656QEM8_9BURK</name>
<keyword evidence="1" id="KW-0812">Transmembrane</keyword>
<feature type="transmembrane region" description="Helical" evidence="1">
    <location>
        <begin position="99"/>
        <end position="123"/>
    </location>
</feature>
<reference evidence="2 3" key="1">
    <citation type="submission" date="2014-03" db="EMBL/GenBank/DDBJ databases">
        <title>Draft Genome Sequences of Four Burkholderia Strains.</title>
        <authorList>
            <person name="Liu X.Y."/>
            <person name="Li C.X."/>
            <person name="Xu J.H."/>
        </authorList>
    </citation>
    <scope>NUCLEOTIDE SEQUENCE [LARGE SCALE GENOMIC DNA]</scope>
    <source>
        <strain evidence="2 3">OP-1</strain>
    </source>
</reference>
<comment type="caution">
    <text evidence="2">The sequence shown here is derived from an EMBL/GenBank/DDBJ whole genome shotgun (WGS) entry which is preliminary data.</text>
</comment>
<dbReference type="AlphaFoldDB" id="A0A656QEM8"/>
<protein>
    <submittedName>
        <fullName evidence="2">Uncharacterized protein</fullName>
    </submittedName>
</protein>
<dbReference type="OrthoDB" id="9885419at2"/>
<evidence type="ECO:0000256" key="1">
    <source>
        <dbReference type="SAM" id="Phobius"/>
    </source>
</evidence>
<sequence>MSEQHSETGESSAVLETVESTDSLEARTLNVRQGAFAIATTQDTLNRLRTGNLGPCVAFYGINRRAGVTFMSHVDGNLCGFRALEDRLSSATNGDLESFALYATTNYTMTARLACLALVGAAYHWLPLWLWLGLIAVVVGFGFASLLQIYVFARRAFGTWRIKLCTPWQFSGRVEVSLDAASSGGPDVPRRETVSRAESERRYGRLHCWVSGQREMTPTREVLNLASERDALREVVQALDSFQREYGAQALDPDGMPGNEHYRPKLVELVSKARAALASRPTE</sequence>